<name>A0A0F9IBH3_9ZZZZ</name>
<dbReference type="AlphaFoldDB" id="A0A0F9IBH3"/>
<dbReference type="PANTHER" id="PTHR42880:SF1">
    <property type="entry name" value="ISOPROPYLMALATE_HOMOCITRATE_CITRAMALATE SYNTHASE FAMILY PROTEIN"/>
    <property type="match status" value="1"/>
</dbReference>
<sequence length="442" mass="49496">MDNRIYLLDVTNRDGVQTSRLGLAKLEKTVINILLNRMGVYQSEIGFPTTLHETNYINANLKLAEIGVLKPMKLSGWMRAVESDVEIALELTQLEHINLSISTSNQMINGKFQGKYDGEDIIKMMVAAVKRAQDLGIKTIGVNAEDASRTSMEFLIKFSLAAKKAGAHQIRYCDTLGYETPFRIHFRMKDLTKAVDLPMELHCHNDLGMAVANSIMGAKGVLEEGQDALINTTVNSMGERAGNADLTSTTLALKHGAEIEELGLVDPRIDLSKAWKIANYASLAFGVPIPVNQPGVGDNAFAHESGIHADGALKDHKNYELYDYNELGRGETIMIETGRKITTGEYSGISAFMHSYNNFNIQFKNDEEARQILELVRYANVHKQRPLVKEEFIFIAEYPKIAKQILTMVPPDISIDRPHYEIAKKRLDKRTEEKKLNVVIRD</sequence>
<dbReference type="EMBL" id="LAZR01012814">
    <property type="protein sequence ID" value="KKM24971.1"/>
    <property type="molecule type" value="Genomic_DNA"/>
</dbReference>
<dbReference type="InterPro" id="IPR002034">
    <property type="entry name" value="AIPM/Hcit_synth_CS"/>
</dbReference>
<dbReference type="PROSITE" id="PS00816">
    <property type="entry name" value="AIPM_HOMOCIT_SYNTH_2"/>
    <property type="match status" value="1"/>
</dbReference>
<dbReference type="InterPro" id="IPR013785">
    <property type="entry name" value="Aldolase_TIM"/>
</dbReference>
<gene>
    <name evidence="3" type="ORF">LCGC14_1599720</name>
</gene>
<dbReference type="SUPFAM" id="SSF51569">
    <property type="entry name" value="Aldolase"/>
    <property type="match status" value="1"/>
</dbReference>
<keyword evidence="1" id="KW-0808">Transferase</keyword>
<dbReference type="InterPro" id="IPR000891">
    <property type="entry name" value="PYR_CT"/>
</dbReference>
<feature type="domain" description="Pyruvate carboxyltransferase" evidence="2">
    <location>
        <begin position="5"/>
        <end position="275"/>
    </location>
</feature>
<dbReference type="Pfam" id="PF00682">
    <property type="entry name" value="HMGL-like"/>
    <property type="match status" value="1"/>
</dbReference>
<comment type="caution">
    <text evidence="3">The sequence shown here is derived from an EMBL/GenBank/DDBJ whole genome shotgun (WGS) entry which is preliminary data.</text>
</comment>
<reference evidence="3" key="1">
    <citation type="journal article" date="2015" name="Nature">
        <title>Complex archaea that bridge the gap between prokaryotes and eukaryotes.</title>
        <authorList>
            <person name="Spang A."/>
            <person name="Saw J.H."/>
            <person name="Jorgensen S.L."/>
            <person name="Zaremba-Niedzwiedzka K."/>
            <person name="Martijn J."/>
            <person name="Lind A.E."/>
            <person name="van Eijk R."/>
            <person name="Schleper C."/>
            <person name="Guy L."/>
            <person name="Ettema T.J."/>
        </authorList>
    </citation>
    <scope>NUCLEOTIDE SEQUENCE</scope>
</reference>
<protein>
    <recommendedName>
        <fullName evidence="2">Pyruvate carboxyltransferase domain-containing protein</fullName>
    </recommendedName>
</protein>
<accession>A0A0F9IBH3</accession>
<evidence type="ECO:0000313" key="3">
    <source>
        <dbReference type="EMBL" id="KKM24971.1"/>
    </source>
</evidence>
<dbReference type="Gene3D" id="1.10.238.260">
    <property type="match status" value="1"/>
</dbReference>
<dbReference type="InterPro" id="IPR054691">
    <property type="entry name" value="LeuA/HCS_post-cat"/>
</dbReference>
<organism evidence="3">
    <name type="scientific">marine sediment metagenome</name>
    <dbReference type="NCBI Taxonomy" id="412755"/>
    <lineage>
        <taxon>unclassified sequences</taxon>
        <taxon>metagenomes</taxon>
        <taxon>ecological metagenomes</taxon>
    </lineage>
</organism>
<dbReference type="GO" id="GO:0046912">
    <property type="term" value="F:acyltransferase activity, acyl groups converted into alkyl on transfer"/>
    <property type="evidence" value="ECO:0007669"/>
    <property type="project" value="InterPro"/>
</dbReference>
<evidence type="ECO:0000256" key="1">
    <source>
        <dbReference type="ARBA" id="ARBA00022679"/>
    </source>
</evidence>
<dbReference type="GO" id="GO:0019752">
    <property type="term" value="P:carboxylic acid metabolic process"/>
    <property type="evidence" value="ECO:0007669"/>
    <property type="project" value="InterPro"/>
</dbReference>
<dbReference type="Pfam" id="PF22617">
    <property type="entry name" value="HCS_D2"/>
    <property type="match status" value="1"/>
</dbReference>
<dbReference type="PROSITE" id="PS50991">
    <property type="entry name" value="PYR_CT"/>
    <property type="match status" value="1"/>
</dbReference>
<evidence type="ECO:0000259" key="2">
    <source>
        <dbReference type="PROSITE" id="PS50991"/>
    </source>
</evidence>
<dbReference type="PANTHER" id="PTHR42880">
    <property type="entry name" value="HOMOCITRATE SYNTHASE"/>
    <property type="match status" value="1"/>
</dbReference>
<proteinExistence type="predicted"/>
<dbReference type="Gene3D" id="3.20.20.70">
    <property type="entry name" value="Aldolase class I"/>
    <property type="match status" value="1"/>
</dbReference>